<dbReference type="PANTHER" id="PTHR36435:SF1">
    <property type="entry name" value="CAAX AMINO TERMINAL PROTEASE FAMILY PROTEIN"/>
    <property type="match status" value="1"/>
</dbReference>
<dbReference type="AlphaFoldDB" id="A0A4R8UVQ1"/>
<evidence type="ECO:0000313" key="3">
    <source>
        <dbReference type="EMBL" id="TFB71826.1"/>
    </source>
</evidence>
<keyword evidence="4" id="KW-1185">Reference proteome</keyword>
<feature type="transmembrane region" description="Helical" evidence="1">
    <location>
        <begin position="215"/>
        <end position="233"/>
    </location>
</feature>
<protein>
    <submittedName>
        <fullName evidence="3">CPBP family intramembrane metalloprotease</fullName>
    </submittedName>
</protein>
<keyword evidence="3" id="KW-0378">Hydrolase</keyword>
<reference evidence="3 4" key="1">
    <citation type="submission" date="2019-03" db="EMBL/GenBank/DDBJ databases">
        <title>Genomics of glacier-inhabiting Cryobacterium strains.</title>
        <authorList>
            <person name="Liu Q."/>
            <person name="Xin Y.-H."/>
        </authorList>
    </citation>
    <scope>NUCLEOTIDE SEQUENCE [LARGE SCALE GENOMIC DNA]</scope>
    <source>
        <strain evidence="3 4">HLT2-23</strain>
    </source>
</reference>
<dbReference type="Pfam" id="PF02517">
    <property type="entry name" value="Rce1-like"/>
    <property type="match status" value="1"/>
</dbReference>
<dbReference type="GO" id="GO:0004175">
    <property type="term" value="F:endopeptidase activity"/>
    <property type="evidence" value="ECO:0007669"/>
    <property type="project" value="UniProtKB-ARBA"/>
</dbReference>
<dbReference type="Proteomes" id="UP000298173">
    <property type="component" value="Unassembled WGS sequence"/>
</dbReference>
<evidence type="ECO:0000259" key="2">
    <source>
        <dbReference type="Pfam" id="PF02517"/>
    </source>
</evidence>
<proteinExistence type="predicted"/>
<comment type="caution">
    <text evidence="3">The sequence shown here is derived from an EMBL/GenBank/DDBJ whole genome shotgun (WGS) entry which is preliminary data.</text>
</comment>
<dbReference type="EMBL" id="SOEY01000023">
    <property type="protein sequence ID" value="TFB71826.1"/>
    <property type="molecule type" value="Genomic_DNA"/>
</dbReference>
<feature type="domain" description="CAAX prenyl protease 2/Lysostaphin resistance protein A-like" evidence="2">
    <location>
        <begin position="126"/>
        <end position="228"/>
    </location>
</feature>
<keyword evidence="3" id="KW-0482">Metalloprotease</keyword>
<keyword evidence="1" id="KW-0472">Membrane</keyword>
<organism evidence="3 4">
    <name type="scientific">Cryobacterium glaciale</name>
    <dbReference type="NCBI Taxonomy" id="1259145"/>
    <lineage>
        <taxon>Bacteria</taxon>
        <taxon>Bacillati</taxon>
        <taxon>Actinomycetota</taxon>
        <taxon>Actinomycetes</taxon>
        <taxon>Micrococcales</taxon>
        <taxon>Microbacteriaceae</taxon>
        <taxon>Cryobacterium</taxon>
    </lineage>
</organism>
<feature type="transmembrane region" description="Helical" evidence="1">
    <location>
        <begin position="189"/>
        <end position="208"/>
    </location>
</feature>
<gene>
    <name evidence="3" type="ORF">E3O06_11215</name>
</gene>
<keyword evidence="1" id="KW-1133">Transmembrane helix</keyword>
<evidence type="ECO:0000256" key="1">
    <source>
        <dbReference type="SAM" id="Phobius"/>
    </source>
</evidence>
<keyword evidence="3" id="KW-0645">Protease</keyword>
<dbReference type="InterPro" id="IPR052710">
    <property type="entry name" value="CAAX_protease"/>
</dbReference>
<feature type="transmembrane region" description="Helical" evidence="1">
    <location>
        <begin position="15"/>
        <end position="35"/>
    </location>
</feature>
<dbReference type="InterPro" id="IPR003675">
    <property type="entry name" value="Rce1/LyrA-like_dom"/>
</dbReference>
<dbReference type="OrthoDB" id="254800at2"/>
<sequence>MVTISTGRDLRRADAAAGATLAVLGLLLVASWPAALDGTAFDGARELVGYAVVWLPLGAAALIASRWHGSGSLRRDFGLRFRPIDLVWGLAIGLLGRTVATVLEIVGYGQVGSVGGVTLGPPSYDPWWLFGTLLAPVLIAPLVEELFFRGLVLRSVLAATPGRAATGVAIGVSGLSFALLHVVSAGSPVEAVVVGAGTLLFGLAAASASMLTGRIGAAIVAHVVFNALVIVPAL</sequence>
<dbReference type="PANTHER" id="PTHR36435">
    <property type="entry name" value="SLR1288 PROTEIN"/>
    <property type="match status" value="1"/>
</dbReference>
<keyword evidence="1" id="KW-0812">Transmembrane</keyword>
<name>A0A4R8UVQ1_9MICO</name>
<feature type="transmembrane region" description="Helical" evidence="1">
    <location>
        <begin position="47"/>
        <end position="65"/>
    </location>
</feature>
<evidence type="ECO:0000313" key="4">
    <source>
        <dbReference type="Proteomes" id="UP000298173"/>
    </source>
</evidence>
<dbReference type="GO" id="GO:0008237">
    <property type="term" value="F:metallopeptidase activity"/>
    <property type="evidence" value="ECO:0007669"/>
    <property type="project" value="UniProtKB-KW"/>
</dbReference>
<dbReference type="GO" id="GO:0006508">
    <property type="term" value="P:proteolysis"/>
    <property type="evidence" value="ECO:0007669"/>
    <property type="project" value="UniProtKB-KW"/>
</dbReference>
<feature type="transmembrane region" description="Helical" evidence="1">
    <location>
        <begin position="86"/>
        <end position="107"/>
    </location>
</feature>
<dbReference type="GO" id="GO:0080120">
    <property type="term" value="P:CAAX-box protein maturation"/>
    <property type="evidence" value="ECO:0007669"/>
    <property type="project" value="UniProtKB-ARBA"/>
</dbReference>
<accession>A0A4R8UVQ1</accession>
<feature type="transmembrane region" description="Helical" evidence="1">
    <location>
        <begin position="127"/>
        <end position="152"/>
    </location>
</feature>